<accession>A0A0D1Z8X3</accession>
<evidence type="ECO:0000256" key="1">
    <source>
        <dbReference type="SAM" id="SignalP"/>
    </source>
</evidence>
<keyword evidence="1" id="KW-0732">Signal</keyword>
<organism evidence="3 4">
    <name type="scientific">Cladophialophora immunda</name>
    <dbReference type="NCBI Taxonomy" id="569365"/>
    <lineage>
        <taxon>Eukaryota</taxon>
        <taxon>Fungi</taxon>
        <taxon>Dikarya</taxon>
        <taxon>Ascomycota</taxon>
        <taxon>Pezizomycotina</taxon>
        <taxon>Eurotiomycetes</taxon>
        <taxon>Chaetothyriomycetidae</taxon>
        <taxon>Chaetothyriales</taxon>
        <taxon>Herpotrichiellaceae</taxon>
        <taxon>Cladophialophora</taxon>
    </lineage>
</organism>
<feature type="signal peptide" evidence="1">
    <location>
        <begin position="1"/>
        <end position="23"/>
    </location>
</feature>
<dbReference type="EMBL" id="KN847045">
    <property type="protein sequence ID" value="KIW24086.1"/>
    <property type="molecule type" value="Genomic_DNA"/>
</dbReference>
<dbReference type="RefSeq" id="XP_016244302.1">
    <property type="nucleotide sequence ID" value="XM_016397111.1"/>
</dbReference>
<dbReference type="AlphaFoldDB" id="A0A0D1Z8X3"/>
<dbReference type="GeneID" id="27349014"/>
<dbReference type="HOGENOM" id="CLU_039960_1_0_1"/>
<dbReference type="Pfam" id="PF13472">
    <property type="entry name" value="Lipase_GDSL_2"/>
    <property type="match status" value="1"/>
</dbReference>
<reference evidence="3 4" key="1">
    <citation type="submission" date="2015-01" db="EMBL/GenBank/DDBJ databases">
        <title>The Genome Sequence of Cladophialophora immunda CBS83496.</title>
        <authorList>
            <consortium name="The Broad Institute Genomics Platform"/>
            <person name="Cuomo C."/>
            <person name="de Hoog S."/>
            <person name="Gorbushina A."/>
            <person name="Stielow B."/>
            <person name="Teixiera M."/>
            <person name="Abouelleil A."/>
            <person name="Chapman S.B."/>
            <person name="Priest M."/>
            <person name="Young S.K."/>
            <person name="Wortman J."/>
            <person name="Nusbaum C."/>
            <person name="Birren B."/>
        </authorList>
    </citation>
    <scope>NUCLEOTIDE SEQUENCE [LARGE SCALE GENOMIC DNA]</scope>
    <source>
        <strain evidence="3 4">CBS 83496</strain>
    </source>
</reference>
<evidence type="ECO:0000259" key="2">
    <source>
        <dbReference type="Pfam" id="PF13472"/>
    </source>
</evidence>
<sequence>MASASFVPFVAFLLCLFCLGCHSIPAHLRAEHQSIRSYAAIGDSYASGAGAGTPGWPPYADFRCGRYSDAYPIQVANNSLIAIEKSKFKHLACGGLTSTVILRDQVPYIGESDLVTLTASGNDVNFFVVLNECVYHWQPSIGCEAQLVKAREIIETTALLNLENIISGAVQHLKPGALLIVTGYARFFNEDTDYCDTATFSQTRPLDYLTKTKRRELNQLVMMLNDVIKATTELHGAVYLDIDGAFDGHRFCEFGVEEPEIDRSDTWFFNMPPPKTAQSLAGLPSQVPLGDADGMPDPQVVPEWPQIKKWRVFHPTGPGHHGISEVVVREILRLSSPDGRE</sequence>
<dbReference type="PANTHER" id="PTHR37981">
    <property type="entry name" value="LIPASE 2"/>
    <property type="match status" value="1"/>
</dbReference>
<proteinExistence type="predicted"/>
<protein>
    <recommendedName>
        <fullName evidence="2">SGNH hydrolase-type esterase domain-containing protein</fullName>
    </recommendedName>
</protein>
<feature type="domain" description="SGNH hydrolase-type esterase" evidence="2">
    <location>
        <begin position="40"/>
        <end position="249"/>
    </location>
</feature>
<dbReference type="InterPro" id="IPR013830">
    <property type="entry name" value="SGNH_hydro"/>
</dbReference>
<name>A0A0D1Z8X3_9EURO</name>
<dbReference type="Gene3D" id="3.40.50.1110">
    <property type="entry name" value="SGNH hydrolase"/>
    <property type="match status" value="1"/>
</dbReference>
<dbReference type="GO" id="GO:0016788">
    <property type="term" value="F:hydrolase activity, acting on ester bonds"/>
    <property type="evidence" value="ECO:0007669"/>
    <property type="project" value="InterPro"/>
</dbReference>
<gene>
    <name evidence="3" type="ORF">PV07_09820</name>
</gene>
<dbReference type="Proteomes" id="UP000054466">
    <property type="component" value="Unassembled WGS sequence"/>
</dbReference>
<dbReference type="OrthoDB" id="1896086at2759"/>
<dbReference type="InterPro" id="IPR036514">
    <property type="entry name" value="SGNH_hydro_sf"/>
</dbReference>
<dbReference type="CDD" id="cd01823">
    <property type="entry name" value="SEST_like"/>
    <property type="match status" value="1"/>
</dbReference>
<feature type="chain" id="PRO_5002252582" description="SGNH hydrolase-type esterase domain-containing protein" evidence="1">
    <location>
        <begin position="24"/>
        <end position="341"/>
    </location>
</feature>
<dbReference type="PANTHER" id="PTHR37981:SF1">
    <property type="entry name" value="SGNH HYDROLASE-TYPE ESTERASE DOMAIN-CONTAINING PROTEIN"/>
    <property type="match status" value="1"/>
</dbReference>
<dbReference type="SUPFAM" id="SSF52266">
    <property type="entry name" value="SGNH hydrolase"/>
    <property type="match status" value="1"/>
</dbReference>
<dbReference type="GO" id="GO:0006629">
    <property type="term" value="P:lipid metabolic process"/>
    <property type="evidence" value="ECO:0007669"/>
    <property type="project" value="TreeGrafter"/>
</dbReference>
<evidence type="ECO:0000313" key="3">
    <source>
        <dbReference type="EMBL" id="KIW24086.1"/>
    </source>
</evidence>
<keyword evidence="4" id="KW-1185">Reference proteome</keyword>
<evidence type="ECO:0000313" key="4">
    <source>
        <dbReference type="Proteomes" id="UP000054466"/>
    </source>
</evidence>
<dbReference type="InterPro" id="IPR037460">
    <property type="entry name" value="SEST-like"/>
</dbReference>
<dbReference type="VEuPathDB" id="FungiDB:PV07_09820"/>